<dbReference type="SUPFAM" id="SSF52540">
    <property type="entry name" value="P-loop containing nucleoside triphosphate hydrolases"/>
    <property type="match status" value="1"/>
</dbReference>
<evidence type="ECO:0000313" key="3">
    <source>
        <dbReference type="EMBL" id="KAA8581524.1"/>
    </source>
</evidence>
<dbReference type="InterPro" id="IPR027417">
    <property type="entry name" value="P-loop_NTPase"/>
</dbReference>
<dbReference type="InterPro" id="IPR005225">
    <property type="entry name" value="Small_GTP-bd"/>
</dbReference>
<dbReference type="GO" id="GO:0003924">
    <property type="term" value="F:GTPase activity"/>
    <property type="evidence" value="ECO:0007669"/>
    <property type="project" value="InterPro"/>
</dbReference>
<keyword evidence="1" id="KW-0547">Nucleotide-binding</keyword>
<name>A0A5J5CI73_9PERO</name>
<keyword evidence="2" id="KW-0342">GTP-binding</keyword>
<dbReference type="PANTHER" id="PTHR24072">
    <property type="entry name" value="RHO FAMILY GTPASE"/>
    <property type="match status" value="1"/>
</dbReference>
<dbReference type="PRINTS" id="PR00449">
    <property type="entry name" value="RASTRNSFRMNG"/>
</dbReference>
<reference evidence="3 4" key="1">
    <citation type="submission" date="2019-08" db="EMBL/GenBank/DDBJ databases">
        <title>A chromosome-level genome assembly, high-density linkage maps, and genome scans reveal the genomic architecture of hybrid incompatibilities underlying speciation via character displacement in darters (Percidae: Etheostominae).</title>
        <authorList>
            <person name="Moran R.L."/>
            <person name="Catchen J.M."/>
            <person name="Fuller R.C."/>
        </authorList>
    </citation>
    <scope>NUCLEOTIDE SEQUENCE [LARGE SCALE GENOMIC DNA]</scope>
    <source>
        <strain evidence="3">EspeVRDwgs_2016</strain>
        <tissue evidence="3">Muscle</tissue>
    </source>
</reference>
<dbReference type="NCBIfam" id="TIGR00231">
    <property type="entry name" value="small_GTP"/>
    <property type="match status" value="1"/>
</dbReference>
<dbReference type="SMART" id="SM00174">
    <property type="entry name" value="RHO"/>
    <property type="match status" value="1"/>
</dbReference>
<keyword evidence="4" id="KW-1185">Reference proteome</keyword>
<evidence type="ECO:0000256" key="1">
    <source>
        <dbReference type="ARBA" id="ARBA00022741"/>
    </source>
</evidence>
<evidence type="ECO:0008006" key="5">
    <source>
        <dbReference type="Google" id="ProtNLM"/>
    </source>
</evidence>
<gene>
    <name evidence="3" type="ORF">FQN60_003105</name>
</gene>
<sequence length="92" mass="10633">MEINKGLLRCKIVVVGDTQCGKTALLHVFAKDSYPENYVPTVFENYTASFEIDKQRIELNMWDTSGRTHLVVYKFGCQPLTSLFFSLRFHQP</sequence>
<dbReference type="AlphaFoldDB" id="A0A5J5CI73"/>
<comment type="caution">
    <text evidence="3">The sequence shown here is derived from an EMBL/GenBank/DDBJ whole genome shotgun (WGS) entry which is preliminary data.</text>
</comment>
<feature type="non-terminal residue" evidence="3">
    <location>
        <position position="92"/>
    </location>
</feature>
<dbReference type="GO" id="GO:0007264">
    <property type="term" value="P:small GTPase-mediated signal transduction"/>
    <property type="evidence" value="ECO:0007669"/>
    <property type="project" value="InterPro"/>
</dbReference>
<accession>A0A5J5CI73</accession>
<dbReference type="Gene3D" id="3.40.50.300">
    <property type="entry name" value="P-loop containing nucleotide triphosphate hydrolases"/>
    <property type="match status" value="1"/>
</dbReference>
<evidence type="ECO:0000313" key="4">
    <source>
        <dbReference type="Proteomes" id="UP000327493"/>
    </source>
</evidence>
<dbReference type="InterPro" id="IPR001806">
    <property type="entry name" value="Small_GTPase"/>
</dbReference>
<proteinExistence type="predicted"/>
<dbReference type="Proteomes" id="UP000327493">
    <property type="component" value="Chromosome 21"/>
</dbReference>
<protein>
    <recommendedName>
        <fullName evidence="5">Small monomeric GTPase</fullName>
    </recommendedName>
</protein>
<organism evidence="3 4">
    <name type="scientific">Etheostoma spectabile</name>
    <name type="common">orangethroat darter</name>
    <dbReference type="NCBI Taxonomy" id="54343"/>
    <lineage>
        <taxon>Eukaryota</taxon>
        <taxon>Metazoa</taxon>
        <taxon>Chordata</taxon>
        <taxon>Craniata</taxon>
        <taxon>Vertebrata</taxon>
        <taxon>Euteleostomi</taxon>
        <taxon>Actinopterygii</taxon>
        <taxon>Neopterygii</taxon>
        <taxon>Teleostei</taxon>
        <taxon>Neoteleostei</taxon>
        <taxon>Acanthomorphata</taxon>
        <taxon>Eupercaria</taxon>
        <taxon>Perciformes</taxon>
        <taxon>Percoidei</taxon>
        <taxon>Percidae</taxon>
        <taxon>Etheostomatinae</taxon>
        <taxon>Etheostoma</taxon>
    </lineage>
</organism>
<dbReference type="InterPro" id="IPR003578">
    <property type="entry name" value="Small_GTPase_Rho"/>
</dbReference>
<dbReference type="GO" id="GO:0005525">
    <property type="term" value="F:GTP binding"/>
    <property type="evidence" value="ECO:0007669"/>
    <property type="project" value="UniProtKB-KW"/>
</dbReference>
<evidence type="ECO:0000256" key="2">
    <source>
        <dbReference type="ARBA" id="ARBA00023134"/>
    </source>
</evidence>
<dbReference type="EMBL" id="VOFY01000021">
    <property type="protein sequence ID" value="KAA8581524.1"/>
    <property type="molecule type" value="Genomic_DNA"/>
</dbReference>
<dbReference type="Pfam" id="PF00071">
    <property type="entry name" value="Ras"/>
    <property type="match status" value="1"/>
</dbReference>